<dbReference type="EC" id="3.2.1.14" evidence="3"/>
<dbReference type="Pfam" id="PF14040">
    <property type="entry name" value="DNase_NucA_NucB"/>
    <property type="match status" value="1"/>
</dbReference>
<reference evidence="12" key="1">
    <citation type="journal article" date="2020" name="Stud. Mycol.">
        <title>101 Dothideomycetes genomes: a test case for predicting lifestyles and emergence of pathogens.</title>
        <authorList>
            <person name="Haridas S."/>
            <person name="Albert R."/>
            <person name="Binder M."/>
            <person name="Bloem J."/>
            <person name="Labutti K."/>
            <person name="Salamov A."/>
            <person name="Andreopoulos B."/>
            <person name="Baker S."/>
            <person name="Barry K."/>
            <person name="Bills G."/>
            <person name="Bluhm B."/>
            <person name="Cannon C."/>
            <person name="Castanera R."/>
            <person name="Culley D."/>
            <person name="Daum C."/>
            <person name="Ezra D."/>
            <person name="Gonzalez J."/>
            <person name="Henrissat B."/>
            <person name="Kuo A."/>
            <person name="Liang C."/>
            <person name="Lipzen A."/>
            <person name="Lutzoni F."/>
            <person name="Magnuson J."/>
            <person name="Mondo S."/>
            <person name="Nolan M."/>
            <person name="Ohm R."/>
            <person name="Pangilinan J."/>
            <person name="Park H.-J."/>
            <person name="Ramirez L."/>
            <person name="Alfaro M."/>
            <person name="Sun H."/>
            <person name="Tritt A."/>
            <person name="Yoshinaga Y."/>
            <person name="Zwiers L.-H."/>
            <person name="Turgeon B."/>
            <person name="Goodwin S."/>
            <person name="Spatafora J."/>
            <person name="Crous P."/>
            <person name="Grigoriev I."/>
        </authorList>
    </citation>
    <scope>NUCLEOTIDE SEQUENCE</scope>
    <source>
        <strain evidence="12">CBS 627.86</strain>
    </source>
</reference>
<dbReference type="SMART" id="SM00636">
    <property type="entry name" value="Glyco_18"/>
    <property type="match status" value="1"/>
</dbReference>
<evidence type="ECO:0000256" key="2">
    <source>
        <dbReference type="ARBA" id="ARBA00008682"/>
    </source>
</evidence>
<dbReference type="GO" id="GO:0000272">
    <property type="term" value="P:polysaccharide catabolic process"/>
    <property type="evidence" value="ECO:0007669"/>
    <property type="project" value="UniProtKB-KW"/>
</dbReference>
<dbReference type="InterPro" id="IPR050314">
    <property type="entry name" value="Glycosyl_Hydrlase_18"/>
</dbReference>
<feature type="domain" description="GH18" evidence="11">
    <location>
        <begin position="1"/>
        <end position="315"/>
    </location>
</feature>
<dbReference type="PROSITE" id="PS01095">
    <property type="entry name" value="GH18_1"/>
    <property type="match status" value="1"/>
</dbReference>
<evidence type="ECO:0000256" key="10">
    <source>
        <dbReference type="SAM" id="MobiDB-lite"/>
    </source>
</evidence>
<dbReference type="Proteomes" id="UP000799770">
    <property type="component" value="Unassembled WGS sequence"/>
</dbReference>
<feature type="compositionally biased region" description="Basic and acidic residues" evidence="10">
    <location>
        <begin position="1262"/>
        <end position="1272"/>
    </location>
</feature>
<protein>
    <recommendedName>
        <fullName evidence="3">chitinase</fullName>
        <ecNumber evidence="3">3.2.1.14</ecNumber>
    </recommendedName>
</protein>
<evidence type="ECO:0000256" key="4">
    <source>
        <dbReference type="ARBA" id="ARBA00022801"/>
    </source>
</evidence>
<dbReference type="OrthoDB" id="73875at2759"/>
<proteinExistence type="inferred from homology"/>
<keyword evidence="13" id="KW-1185">Reference proteome</keyword>
<evidence type="ECO:0000313" key="13">
    <source>
        <dbReference type="Proteomes" id="UP000799770"/>
    </source>
</evidence>
<dbReference type="EMBL" id="ML977315">
    <property type="protein sequence ID" value="KAF2119716.1"/>
    <property type="molecule type" value="Genomic_DNA"/>
</dbReference>
<dbReference type="Gene3D" id="3.10.50.10">
    <property type="match status" value="1"/>
</dbReference>
<evidence type="ECO:0000256" key="9">
    <source>
        <dbReference type="RuleBase" id="RU000489"/>
    </source>
</evidence>
<dbReference type="PANTHER" id="PTHR11177:SF402">
    <property type="entry name" value="CHITINASE"/>
    <property type="match status" value="1"/>
</dbReference>
<comment type="catalytic activity">
    <reaction evidence="1">
        <text>Random endo-hydrolysis of N-acetyl-beta-D-glucosaminide (1-&gt;4)-beta-linkages in chitin and chitodextrins.</text>
        <dbReference type="EC" id="3.2.1.14"/>
    </reaction>
</comment>
<dbReference type="Gene3D" id="3.20.20.80">
    <property type="entry name" value="Glycosidases"/>
    <property type="match status" value="1"/>
</dbReference>
<dbReference type="InterPro" id="IPR029476">
    <property type="entry name" value="DNase_NucA_NucB"/>
</dbReference>
<dbReference type="InterPro" id="IPR017853">
    <property type="entry name" value="GH"/>
</dbReference>
<organism evidence="12 13">
    <name type="scientific">Lophiotrema nucula</name>
    <dbReference type="NCBI Taxonomy" id="690887"/>
    <lineage>
        <taxon>Eukaryota</taxon>
        <taxon>Fungi</taxon>
        <taxon>Dikarya</taxon>
        <taxon>Ascomycota</taxon>
        <taxon>Pezizomycotina</taxon>
        <taxon>Dothideomycetes</taxon>
        <taxon>Pleosporomycetidae</taxon>
        <taxon>Pleosporales</taxon>
        <taxon>Lophiotremataceae</taxon>
        <taxon>Lophiotrema</taxon>
    </lineage>
</organism>
<evidence type="ECO:0000313" key="12">
    <source>
        <dbReference type="EMBL" id="KAF2119716.1"/>
    </source>
</evidence>
<dbReference type="InterPro" id="IPR001579">
    <property type="entry name" value="Glyco_hydro_18_chit_AS"/>
</dbReference>
<sequence length="1430" mass="159866">MVDFKFGNIDSSTMERFSRLKLRNRALQVMLSFGGWAFNDPGSTRDTFTKMAATEHSRSAFINSVVAILEGYGLDGIDIDWEYPRAEDRGGRPEDYDNYPILLQGLRQEFDKYGRGWKLSIAIPASYWYLQHFDLRSMQKSVDWFNLMSYDMHGKWDQDNPYTGPYVQGHTNITEIEMSLDLLRRSKIDFTKVNLGIGFYGRTFTLSDPKCTKPGCTFSAAGEKGECSGEPGILTFSEIMARSTRLVDKRVESAGKDGFKYMVYDENQWITYDDAETYTQKRILLDDECLGGVMIWAIDQDTTDFKALSGLLGDTDYETNDLIEGGIVTEEENKAIASELGGLTGDSCYVTSGCADGKNNDGSEEGRCKEGDIAIERLHAPGGSPPSIYESDKLVSDVTSCRTGQWKTICCSAKSPAINCKWMGGPKRSETYCSGGLGRETCGVGRYELATDLYSSYTGGAPCDDYGNNDQDPHDPSETDIGDDPYGFVVLDGDEEAVQDEFHLDFIFVHDEDGTGRPIKKRETLTRDDPNIMSWTFEPEESFWATLTIRLLHFHAILGSGPFARIVSMDPVNELQLPEYHVRKRSSTNHTSPVYRVVFDYDFAAIRRTGSNVNIRIDYTNLVPYWDTMTGEKSPKGAEKRSVHDKRWWGTFTDWVKKMSTVRLSDAGKLPLSFQKQMVLYRKRATCARGNVQLKAGLDVILSTKFDMNARWAYYAQGTIVPLNIDSIYTYFGKFQMAPVVEAALDISGSAQMEYRMKERIKIIDTLSYPGLAIKEIAAIGPTMDLYGEMKARATLAGQLRAAARIEFPRYEVYFPQAPEAEEYQKFPTPDEDKEQVVKDTSITPMFDASVSASVGVDLIITPEVNLGIKVNAKGVKDDIVNAQIVGFVNNTFRFEVAGKASAGVGNTPAVTYDIFIKYIYNFGIGGVAKFKWLGEWALKPLQLFPGEGKVKMLYEHHGKISGASRRRSLSEGHGSHANTFVPLYNSTFHFDDEWFSAGRTFESSSFTKRDDKELSDTGVLGKKGGFFTCNDDGKCASGGCAGDACEWVPPAKPSSDAMSRRADGDPENEDPKDTDTVQPCLNSLPVFMYNCKYLPDRDGGEGTTFPGICHNILNYFADFEGGGSGPFQATYHHTRAEDRKNRRRVCGTGDKVTYKIINSEGKIEEKTTSWSQRCGETSEEYARRVNKGIGSKNGNMNWFSCDEFPFNSLEEGGNPSQVARACVPGYQQIMQGNANQVLDNIQQLVSWTDSKDKPQTAWKPWAHEGDSDWRSQRNTRYGQSRGGINKDIAWNWAYNNEKKFTIHLFDSDNDATPAGGTYSIFNHKLSKGNIGEVIAAVNLLDNPKYRMIDDKFNAWCTTGEYAEHLWGKFPRIQMCKVTFDNAAALAKLGRGDLPTSEEIIKIHHVELIDDEDFSKVIGRETGGLVKTGE</sequence>
<dbReference type="GO" id="GO:0008061">
    <property type="term" value="F:chitin binding"/>
    <property type="evidence" value="ECO:0007669"/>
    <property type="project" value="InterPro"/>
</dbReference>
<dbReference type="InterPro" id="IPR001223">
    <property type="entry name" value="Glyco_hydro18_cat"/>
</dbReference>
<evidence type="ECO:0000259" key="11">
    <source>
        <dbReference type="PROSITE" id="PS51910"/>
    </source>
</evidence>
<evidence type="ECO:0000256" key="8">
    <source>
        <dbReference type="ARBA" id="ARBA00023326"/>
    </source>
</evidence>
<keyword evidence="7 9" id="KW-0326">Glycosidase</keyword>
<comment type="similarity">
    <text evidence="2">Belongs to the glycosyl hydrolase 18 family. Chitinase class V subfamily.</text>
</comment>
<dbReference type="InterPro" id="IPR029070">
    <property type="entry name" value="Chitinase_insertion_sf"/>
</dbReference>
<evidence type="ECO:0000256" key="5">
    <source>
        <dbReference type="ARBA" id="ARBA00023024"/>
    </source>
</evidence>
<keyword evidence="4 9" id="KW-0378">Hydrolase</keyword>
<dbReference type="GO" id="GO:0006032">
    <property type="term" value="P:chitin catabolic process"/>
    <property type="evidence" value="ECO:0007669"/>
    <property type="project" value="UniProtKB-KW"/>
</dbReference>
<feature type="region of interest" description="Disordered" evidence="10">
    <location>
        <begin position="1052"/>
        <end position="1078"/>
    </location>
</feature>
<dbReference type="PROSITE" id="PS51910">
    <property type="entry name" value="GH18_2"/>
    <property type="match status" value="1"/>
</dbReference>
<dbReference type="SUPFAM" id="SSF54556">
    <property type="entry name" value="Chitinase insertion domain"/>
    <property type="match status" value="1"/>
</dbReference>
<dbReference type="InterPro" id="IPR011583">
    <property type="entry name" value="Chitinase_II/V-like_cat"/>
</dbReference>
<feature type="region of interest" description="Disordered" evidence="10">
    <location>
        <begin position="1253"/>
        <end position="1275"/>
    </location>
</feature>
<evidence type="ECO:0000256" key="1">
    <source>
        <dbReference type="ARBA" id="ARBA00000822"/>
    </source>
</evidence>
<evidence type="ECO:0000256" key="7">
    <source>
        <dbReference type="ARBA" id="ARBA00023295"/>
    </source>
</evidence>
<keyword evidence="8" id="KW-0624">Polysaccharide degradation</keyword>
<evidence type="ECO:0000256" key="3">
    <source>
        <dbReference type="ARBA" id="ARBA00012729"/>
    </source>
</evidence>
<gene>
    <name evidence="12" type="ORF">BDV96DRAFT_642728</name>
</gene>
<dbReference type="Pfam" id="PF00704">
    <property type="entry name" value="Glyco_hydro_18"/>
    <property type="match status" value="1"/>
</dbReference>
<dbReference type="GO" id="GO:0008843">
    <property type="term" value="F:endochitinase activity"/>
    <property type="evidence" value="ECO:0007669"/>
    <property type="project" value="UniProtKB-EC"/>
</dbReference>
<feature type="region of interest" description="Disordered" evidence="10">
    <location>
        <begin position="462"/>
        <end position="482"/>
    </location>
</feature>
<evidence type="ECO:0000256" key="6">
    <source>
        <dbReference type="ARBA" id="ARBA00023277"/>
    </source>
</evidence>
<feature type="compositionally biased region" description="Basic and acidic residues" evidence="10">
    <location>
        <begin position="1059"/>
        <end position="1076"/>
    </location>
</feature>
<dbReference type="SUPFAM" id="SSF51445">
    <property type="entry name" value="(Trans)glycosidases"/>
    <property type="match status" value="1"/>
</dbReference>
<accession>A0A6A5ZKN8</accession>
<dbReference type="PANTHER" id="PTHR11177">
    <property type="entry name" value="CHITINASE"/>
    <property type="match status" value="1"/>
</dbReference>
<keyword evidence="5" id="KW-0146">Chitin degradation</keyword>
<keyword evidence="6" id="KW-0119">Carbohydrate metabolism</keyword>
<name>A0A6A5ZKN8_9PLEO</name>